<evidence type="ECO:0000313" key="3">
    <source>
        <dbReference type="Proteomes" id="UP000326939"/>
    </source>
</evidence>
<keyword evidence="1" id="KW-0812">Transmembrane</keyword>
<keyword evidence="3" id="KW-1185">Reference proteome</keyword>
<reference evidence="3" key="1">
    <citation type="journal article" date="2019" name="Gigascience">
        <title>De novo genome assembly of the endangered Acer yangbiense, a plant species with extremely small populations endemic to Yunnan Province, China.</title>
        <authorList>
            <person name="Yang J."/>
            <person name="Wariss H.M."/>
            <person name="Tao L."/>
            <person name="Zhang R."/>
            <person name="Yun Q."/>
            <person name="Hollingsworth P."/>
            <person name="Dao Z."/>
            <person name="Luo G."/>
            <person name="Guo H."/>
            <person name="Ma Y."/>
            <person name="Sun W."/>
        </authorList>
    </citation>
    <scope>NUCLEOTIDE SEQUENCE [LARGE SCALE GENOMIC DNA]</scope>
    <source>
        <strain evidence="3">cv. br00</strain>
    </source>
</reference>
<dbReference type="AlphaFoldDB" id="A0A5N5NMV5"/>
<sequence>MKAVSRGGAETELFRAGGGFPRRSIRKRCRVRIKMPKQEMGCVSLEVDFGDYAKLKARDLGDDAKRRKRKFWFILSFVVYLSFTTAVCAKVGWDSTNEMLKLRIQKLPFSSAIFLYRPLVVPVLLYLLFCTVTLNLFIKILRIAFGEEDLDDHARLNARGLGDCANRKNGFVLFCWVIVSLITALVGWAFTGEISILHKLPFLFAVMRCLPYLISALTYLFISTVLFGSIGRRCPPRIRRRSGMETASTLEPSPSMLR</sequence>
<feature type="transmembrane region" description="Helical" evidence="1">
    <location>
        <begin position="113"/>
        <end position="138"/>
    </location>
</feature>
<protein>
    <submittedName>
        <fullName evidence="2">Uncharacterized protein</fullName>
    </submittedName>
</protein>
<feature type="transmembrane region" description="Helical" evidence="1">
    <location>
        <begin position="210"/>
        <end position="231"/>
    </location>
</feature>
<dbReference type="Proteomes" id="UP000326939">
    <property type="component" value="Chromosome 2"/>
</dbReference>
<keyword evidence="1" id="KW-1133">Transmembrane helix</keyword>
<dbReference type="EMBL" id="VDCV01000002">
    <property type="protein sequence ID" value="KAB5568238.1"/>
    <property type="molecule type" value="Genomic_DNA"/>
</dbReference>
<gene>
    <name evidence="2" type="ORF">DKX38_002031</name>
</gene>
<feature type="transmembrane region" description="Helical" evidence="1">
    <location>
        <begin position="71"/>
        <end position="93"/>
    </location>
</feature>
<proteinExistence type="predicted"/>
<evidence type="ECO:0000256" key="1">
    <source>
        <dbReference type="SAM" id="Phobius"/>
    </source>
</evidence>
<name>A0A5N5NMV5_9ROSI</name>
<feature type="transmembrane region" description="Helical" evidence="1">
    <location>
        <begin position="171"/>
        <end position="190"/>
    </location>
</feature>
<evidence type="ECO:0000313" key="2">
    <source>
        <dbReference type="EMBL" id="KAB5568238.1"/>
    </source>
</evidence>
<organism evidence="2 3">
    <name type="scientific">Salix brachista</name>
    <dbReference type="NCBI Taxonomy" id="2182728"/>
    <lineage>
        <taxon>Eukaryota</taxon>
        <taxon>Viridiplantae</taxon>
        <taxon>Streptophyta</taxon>
        <taxon>Embryophyta</taxon>
        <taxon>Tracheophyta</taxon>
        <taxon>Spermatophyta</taxon>
        <taxon>Magnoliopsida</taxon>
        <taxon>eudicotyledons</taxon>
        <taxon>Gunneridae</taxon>
        <taxon>Pentapetalae</taxon>
        <taxon>rosids</taxon>
        <taxon>fabids</taxon>
        <taxon>Malpighiales</taxon>
        <taxon>Salicaceae</taxon>
        <taxon>Saliceae</taxon>
        <taxon>Salix</taxon>
    </lineage>
</organism>
<keyword evidence="1" id="KW-0472">Membrane</keyword>
<comment type="caution">
    <text evidence="2">The sequence shown here is derived from an EMBL/GenBank/DDBJ whole genome shotgun (WGS) entry which is preliminary data.</text>
</comment>
<accession>A0A5N5NMV5</accession>